<evidence type="ECO:0000259" key="11">
    <source>
        <dbReference type="Pfam" id="PF25768"/>
    </source>
</evidence>
<dbReference type="Proteomes" id="UP000681722">
    <property type="component" value="Unassembled WGS sequence"/>
</dbReference>
<dbReference type="GO" id="GO:0097730">
    <property type="term" value="C:non-motile cilium"/>
    <property type="evidence" value="ECO:0007669"/>
    <property type="project" value="TreeGrafter"/>
</dbReference>
<keyword evidence="6" id="KW-0969">Cilium</keyword>
<keyword evidence="3" id="KW-0963">Cytoplasm</keyword>
<dbReference type="GO" id="GO:0030991">
    <property type="term" value="C:intraciliary transport particle A"/>
    <property type="evidence" value="ECO:0007669"/>
    <property type="project" value="TreeGrafter"/>
</dbReference>
<keyword evidence="14" id="KW-1185">Reference proteome</keyword>
<dbReference type="PROSITE" id="PS50294">
    <property type="entry name" value="WD_REPEATS_REGION"/>
    <property type="match status" value="1"/>
</dbReference>
<evidence type="ECO:0000313" key="12">
    <source>
        <dbReference type="EMBL" id="CAF1232223.1"/>
    </source>
</evidence>
<dbReference type="SMART" id="SM00320">
    <property type="entry name" value="WD40"/>
    <property type="match status" value="6"/>
</dbReference>
<dbReference type="EMBL" id="CAJOBC010009718">
    <property type="protein sequence ID" value="CAF3994864.1"/>
    <property type="molecule type" value="Genomic_DNA"/>
</dbReference>
<evidence type="ECO:0000256" key="4">
    <source>
        <dbReference type="ARBA" id="ARBA00022574"/>
    </source>
</evidence>
<dbReference type="EMBL" id="CAJNOQ010009713">
    <property type="protein sequence ID" value="CAF1232223.1"/>
    <property type="molecule type" value="Genomic_DNA"/>
</dbReference>
<dbReference type="Gene3D" id="1.25.40.470">
    <property type="match status" value="2"/>
</dbReference>
<evidence type="ECO:0000256" key="7">
    <source>
        <dbReference type="ARBA" id="ARBA00023273"/>
    </source>
</evidence>
<dbReference type="PANTHER" id="PTHR12764">
    <property type="entry name" value="WD REPEAT DOMAIN-RELATED"/>
    <property type="match status" value="1"/>
</dbReference>
<dbReference type="InterPro" id="IPR036322">
    <property type="entry name" value="WD40_repeat_dom_sf"/>
</dbReference>
<evidence type="ECO:0000256" key="5">
    <source>
        <dbReference type="ARBA" id="ARBA00022737"/>
    </source>
</evidence>
<feature type="domain" description="IFT121/TULP4 N-terminal" evidence="10">
    <location>
        <begin position="1"/>
        <end position="334"/>
    </location>
</feature>
<evidence type="ECO:0000313" key="14">
    <source>
        <dbReference type="Proteomes" id="UP000663829"/>
    </source>
</evidence>
<dbReference type="Proteomes" id="UP000663829">
    <property type="component" value="Unassembled WGS sequence"/>
</dbReference>
<dbReference type="InterPro" id="IPR056159">
    <property type="entry name" value="Beta-prop_IFT121_TULP_N"/>
</dbReference>
<proteinExistence type="predicted"/>
<dbReference type="Pfam" id="PF24797">
    <property type="entry name" value="Beta-prop_WDR35_TULP_N"/>
    <property type="match status" value="1"/>
</dbReference>
<dbReference type="InterPro" id="IPR057361">
    <property type="entry name" value="TPR_WDR35"/>
</dbReference>
<dbReference type="GO" id="GO:0061512">
    <property type="term" value="P:protein localization to cilium"/>
    <property type="evidence" value="ECO:0007669"/>
    <property type="project" value="TreeGrafter"/>
</dbReference>
<feature type="domain" description="IFT80/172/WDR35 TPR" evidence="9">
    <location>
        <begin position="629"/>
        <end position="711"/>
    </location>
</feature>
<dbReference type="InterPro" id="IPR057979">
    <property type="entry name" value="TPR_IFT121"/>
</dbReference>
<dbReference type="GO" id="GO:0035721">
    <property type="term" value="P:intraciliary retrograde transport"/>
    <property type="evidence" value="ECO:0007669"/>
    <property type="project" value="TreeGrafter"/>
</dbReference>
<dbReference type="GO" id="GO:0005737">
    <property type="term" value="C:cytoplasm"/>
    <property type="evidence" value="ECO:0007669"/>
    <property type="project" value="UniProtKB-SubCell"/>
</dbReference>
<evidence type="ECO:0000259" key="9">
    <source>
        <dbReference type="Pfam" id="PF23387"/>
    </source>
</evidence>
<evidence type="ECO:0000256" key="6">
    <source>
        <dbReference type="ARBA" id="ARBA00023069"/>
    </source>
</evidence>
<dbReference type="SUPFAM" id="SSF50978">
    <property type="entry name" value="WD40 repeat-like"/>
    <property type="match status" value="2"/>
</dbReference>
<dbReference type="InterPro" id="IPR001680">
    <property type="entry name" value="WD40_rpt"/>
</dbReference>
<dbReference type="Pfam" id="PF23387">
    <property type="entry name" value="TPR_IFT80_172"/>
    <property type="match status" value="1"/>
</dbReference>
<dbReference type="PROSITE" id="PS50082">
    <property type="entry name" value="WD_REPEATS_2"/>
    <property type="match status" value="1"/>
</dbReference>
<dbReference type="AlphaFoldDB" id="A0A814YKW2"/>
<dbReference type="InterPro" id="IPR015943">
    <property type="entry name" value="WD40/YVTN_repeat-like_dom_sf"/>
</dbReference>
<organism evidence="12 14">
    <name type="scientific">Didymodactylos carnosus</name>
    <dbReference type="NCBI Taxonomy" id="1234261"/>
    <lineage>
        <taxon>Eukaryota</taxon>
        <taxon>Metazoa</taxon>
        <taxon>Spiralia</taxon>
        <taxon>Gnathifera</taxon>
        <taxon>Rotifera</taxon>
        <taxon>Eurotatoria</taxon>
        <taxon>Bdelloidea</taxon>
        <taxon>Philodinida</taxon>
        <taxon>Philodinidae</taxon>
        <taxon>Didymodactylos</taxon>
    </lineage>
</organism>
<reference evidence="12" key="1">
    <citation type="submission" date="2021-02" db="EMBL/GenBank/DDBJ databases">
        <authorList>
            <person name="Nowell W R."/>
        </authorList>
    </citation>
    <scope>NUCLEOTIDE SEQUENCE</scope>
</reference>
<dbReference type="PANTHER" id="PTHR12764:SF5">
    <property type="entry name" value="LD29485P"/>
    <property type="match status" value="1"/>
</dbReference>
<keyword evidence="4 8" id="KW-0853">WD repeat</keyword>
<dbReference type="OrthoDB" id="10260567at2759"/>
<dbReference type="InterPro" id="IPR039857">
    <property type="entry name" value="Ift122/121"/>
</dbReference>
<evidence type="ECO:0000313" key="13">
    <source>
        <dbReference type="EMBL" id="CAF3994864.1"/>
    </source>
</evidence>
<evidence type="ECO:0000259" key="10">
    <source>
        <dbReference type="Pfam" id="PF24797"/>
    </source>
</evidence>
<gene>
    <name evidence="12" type="ORF">GPM918_LOCUS25233</name>
    <name evidence="13" type="ORF">SRO942_LOCUS25239</name>
</gene>
<dbReference type="Gene3D" id="2.130.10.10">
    <property type="entry name" value="YVTN repeat-like/Quinoprotein amine dehydrogenase"/>
    <property type="match status" value="3"/>
</dbReference>
<accession>A0A814YKW2</accession>
<feature type="repeat" description="WD" evidence="8">
    <location>
        <begin position="68"/>
        <end position="99"/>
    </location>
</feature>
<dbReference type="Pfam" id="PF25768">
    <property type="entry name" value="TPR_IFT121"/>
    <property type="match status" value="1"/>
</dbReference>
<comment type="subcellular location">
    <subcellularLocation>
        <location evidence="1">Cell projection</location>
        <location evidence="1">Cilium</location>
    </subcellularLocation>
    <subcellularLocation>
        <location evidence="2">Cytoplasm</location>
    </subcellularLocation>
</comment>
<protein>
    <recommendedName>
        <fullName evidence="15">WD repeat-containing protein 35</fullName>
    </recommendedName>
</protein>
<comment type="caution">
    <text evidence="12">The sequence shown here is derived from an EMBL/GenBank/DDBJ whole genome shotgun (WGS) entry which is preliminary data.</text>
</comment>
<evidence type="ECO:0000256" key="3">
    <source>
        <dbReference type="ARBA" id="ARBA00022490"/>
    </source>
</evidence>
<name>A0A814YKW2_9BILA</name>
<dbReference type="InterPro" id="IPR056157">
    <property type="entry name" value="TPR_IFT80_172_dom"/>
</dbReference>
<sequence>MFVHLSKRIAMPNDTPVTKCVWNAVDGYVAAGGADGLVKVLKLDLPEAGDARIRGLAGQAQLTKNQSLDGHSGSISSLAWNEQYSKLTTADSNGTIIVWIDGTSGEFIQDMLNNRNKSRVRDMKWNSNGQMICIGHEDGNIIVGSVEGTRIAGKELKNQKLTKVEWSPDSRLLLFGFANGEIHIYDSKLNYLSHLQIFCLREGTSNTTTELAGVDWYDGKNGLLSTISKCLIICYENGQMQLMSSEDDPAPIIMDIDMHVSCIKWNDDGSVFAVAGSQAAGDKTHNFVHFYNPWGEHLKTLKVAGKNISDCTWEASSLRMVIAIDSFLYFANVRYRSSSATTPQTPNDSYIISICNSIGVTIESKYVPFQPYHITMTPSYAIIAARSMFFVWGFTGLTGMNMMKKQAFEKFIHMDDPSVTKQGEELQMNMLSNLEETEDPITSIAASDKWIFVAKLSGLVLRYSLPACNLVEKIECQFHICKIALNSLGTLMATIDTNGNCMLIDMETKEQRDDITNFKKSDVWNVVWATDLPDCFAVLEKTKLSCVRGTEAEEAVPCSGYICEYSNLQVKVVMLDEIMKMHAKGVQAPSIDYISTYDTRLLRDIKESCEKLPLDQVSSLIEKDPHPQLWRQLAEEALNHLDIKTAEHAFVKLHDYYGLQFLRRLQQFQGEQLKRAEIAAFYKRYDDVETIYHDIDRKDLAYQLRRKLGDWFRVVQILQAGGTATVGSDTMQSEAWNELGDFYFDRQQWVTASKYYEQSRNNSQVFKCYSMAEDYTSLEKLSQSLQENDALLMPIADTFASVGLCEQAVDAYKRCNRVQEALKVCISLSQWDEGIQLAKQYNLNDVKNLLTKQAKQLLDQSKPFDAIELYKKSASYLEAAKIMFEIANKHSKENRPLLLKKKLYVLCGLLIEKYHNSMKTTSRKEKRVTTSVSAAEALQGLLSEETTASGVSDTQLLDNAWRPAEAYHYYILAQRQFKANNAEGALRSALALTEYEDILPVQCIYNLIALCATACGAFSTASKAFLKLEDHPSISEDDRKEYQKLAFQIFLK</sequence>
<evidence type="ECO:0000256" key="1">
    <source>
        <dbReference type="ARBA" id="ARBA00004138"/>
    </source>
</evidence>
<keyword evidence="7" id="KW-0966">Cell projection</keyword>
<keyword evidence="5" id="KW-0677">Repeat</keyword>
<evidence type="ECO:0000256" key="2">
    <source>
        <dbReference type="ARBA" id="ARBA00004496"/>
    </source>
</evidence>
<evidence type="ECO:0008006" key="15">
    <source>
        <dbReference type="Google" id="ProtNLM"/>
    </source>
</evidence>
<dbReference type="GO" id="GO:1905515">
    <property type="term" value="P:non-motile cilium assembly"/>
    <property type="evidence" value="ECO:0007669"/>
    <property type="project" value="TreeGrafter"/>
</dbReference>
<dbReference type="Pfam" id="PF25170">
    <property type="entry name" value="TPR_WDR35"/>
    <property type="match status" value="1"/>
</dbReference>
<feature type="domain" description="IFT121-like TPR repeats" evidence="11">
    <location>
        <begin position="958"/>
        <end position="1052"/>
    </location>
</feature>
<evidence type="ECO:0000256" key="8">
    <source>
        <dbReference type="PROSITE-ProRule" id="PRU00221"/>
    </source>
</evidence>